<dbReference type="EMBL" id="JACIJI010000001">
    <property type="protein sequence ID" value="MBB5717588.1"/>
    <property type="molecule type" value="Genomic_DNA"/>
</dbReference>
<dbReference type="SUPFAM" id="SSF55166">
    <property type="entry name" value="Hedgehog/DD-peptidase"/>
    <property type="match status" value="1"/>
</dbReference>
<dbReference type="AlphaFoldDB" id="A0A840YVB5"/>
<evidence type="ECO:0000259" key="3">
    <source>
        <dbReference type="Pfam" id="PF02557"/>
    </source>
</evidence>
<dbReference type="GO" id="GO:0006508">
    <property type="term" value="P:proteolysis"/>
    <property type="evidence" value="ECO:0007669"/>
    <property type="project" value="InterPro"/>
</dbReference>
<dbReference type="InterPro" id="IPR052179">
    <property type="entry name" value="DD-CPase-like"/>
</dbReference>
<name>A0A840YVB5_9SPHN</name>
<dbReference type="EC" id="3.4.16.4" evidence="4"/>
<evidence type="ECO:0000313" key="5">
    <source>
        <dbReference type="Proteomes" id="UP000554342"/>
    </source>
</evidence>
<keyword evidence="5" id="KW-1185">Reference proteome</keyword>
<dbReference type="PANTHER" id="PTHR34385">
    <property type="entry name" value="D-ALANYL-D-ALANINE CARBOXYPEPTIDASE"/>
    <property type="match status" value="1"/>
</dbReference>
<dbReference type="Proteomes" id="UP000554342">
    <property type="component" value="Unassembled WGS sequence"/>
</dbReference>
<organism evidence="4 5">
    <name type="scientific">Stakelama sediminis</name>
    <dbReference type="NCBI Taxonomy" id="463200"/>
    <lineage>
        <taxon>Bacteria</taxon>
        <taxon>Pseudomonadati</taxon>
        <taxon>Pseudomonadota</taxon>
        <taxon>Alphaproteobacteria</taxon>
        <taxon>Sphingomonadales</taxon>
        <taxon>Sphingomonadaceae</taxon>
        <taxon>Stakelama</taxon>
    </lineage>
</organism>
<gene>
    <name evidence="4" type="ORF">FHR23_000495</name>
</gene>
<feature type="region of interest" description="Disordered" evidence="1">
    <location>
        <begin position="229"/>
        <end position="251"/>
    </location>
</feature>
<dbReference type="RefSeq" id="WP_184001335.1">
    <property type="nucleotide sequence ID" value="NZ_BAABIF010000004.1"/>
</dbReference>
<dbReference type="Gene3D" id="3.30.1380.10">
    <property type="match status" value="1"/>
</dbReference>
<feature type="domain" description="D-alanyl-D-alanine carboxypeptidase-like core" evidence="3">
    <location>
        <begin position="70"/>
        <end position="203"/>
    </location>
</feature>
<protein>
    <submittedName>
        <fullName evidence="4">D-alanyl-D-alanine carboxypeptidase</fullName>
        <ecNumber evidence="4">3.4.16.4</ecNumber>
    </submittedName>
</protein>
<comment type="caution">
    <text evidence="4">The sequence shown here is derived from an EMBL/GenBank/DDBJ whole genome shotgun (WGS) entry which is preliminary data.</text>
</comment>
<dbReference type="InterPro" id="IPR003709">
    <property type="entry name" value="VanY-like_core_dom"/>
</dbReference>
<evidence type="ECO:0000313" key="4">
    <source>
        <dbReference type="EMBL" id="MBB5717588.1"/>
    </source>
</evidence>
<reference evidence="4 5" key="1">
    <citation type="submission" date="2020-08" db="EMBL/GenBank/DDBJ databases">
        <title>Genomic Encyclopedia of Type Strains, Phase IV (KMG-IV): sequencing the most valuable type-strain genomes for metagenomic binning, comparative biology and taxonomic classification.</title>
        <authorList>
            <person name="Goeker M."/>
        </authorList>
    </citation>
    <scope>NUCLEOTIDE SEQUENCE [LARGE SCALE GENOMIC DNA]</scope>
    <source>
        <strain evidence="4 5">DSM 27203</strain>
    </source>
</reference>
<evidence type="ECO:0000256" key="2">
    <source>
        <dbReference type="SAM" id="SignalP"/>
    </source>
</evidence>
<proteinExistence type="predicted"/>
<keyword evidence="2" id="KW-0732">Signal</keyword>
<accession>A0A840YVB5</accession>
<dbReference type="GO" id="GO:0009002">
    <property type="term" value="F:serine-type D-Ala-D-Ala carboxypeptidase activity"/>
    <property type="evidence" value="ECO:0007669"/>
    <property type="project" value="UniProtKB-EC"/>
</dbReference>
<keyword evidence="4" id="KW-0645">Protease</keyword>
<keyword evidence="4" id="KW-0378">Hydrolase</keyword>
<dbReference type="InterPro" id="IPR009045">
    <property type="entry name" value="Zn_M74/Hedgehog-like"/>
</dbReference>
<dbReference type="InterPro" id="IPR058193">
    <property type="entry name" value="VanY/YodJ_core_dom"/>
</dbReference>
<feature type="chain" id="PRO_5032921699" evidence="2">
    <location>
        <begin position="27"/>
        <end position="251"/>
    </location>
</feature>
<keyword evidence="4" id="KW-0121">Carboxypeptidase</keyword>
<evidence type="ECO:0000256" key="1">
    <source>
        <dbReference type="SAM" id="MobiDB-lite"/>
    </source>
</evidence>
<dbReference type="CDD" id="cd14852">
    <property type="entry name" value="LD-carboxypeptidase"/>
    <property type="match status" value="1"/>
</dbReference>
<sequence>MYRVARPIALFFAAFALLVSGAQAFAADCTAKLSAPDADGRQLGHFTYPDTPKSVLVKAPEQLAPGGRCYVRKEMLPDLKRLLEAADKDPAIKGKIRAISCHRSIAVQKMLFCGRIGHDGASGVHERAWASAPPGHSEHATGYAIDFGTTEPGGCGHAVGCFGATKVGKWLYANATKYGFEMSFPAGNKQGVEWEPWHWRWVGSSIDEPGAESARRLFAKARAQFPANPAVGDAAATPSSDVDAPPPTVKS</sequence>
<feature type="signal peptide" evidence="2">
    <location>
        <begin position="1"/>
        <end position="26"/>
    </location>
</feature>
<dbReference type="Pfam" id="PF02557">
    <property type="entry name" value="VanY"/>
    <property type="match status" value="1"/>
</dbReference>
<dbReference type="PANTHER" id="PTHR34385:SF1">
    <property type="entry name" value="PEPTIDOGLYCAN L-ALANYL-D-GLUTAMATE ENDOPEPTIDASE CWLK"/>
    <property type="match status" value="1"/>
</dbReference>